<feature type="compositionally biased region" description="Basic and acidic residues" evidence="1">
    <location>
        <begin position="446"/>
        <end position="455"/>
    </location>
</feature>
<evidence type="ECO:0000259" key="2">
    <source>
        <dbReference type="Pfam" id="PF09331"/>
    </source>
</evidence>
<feature type="compositionally biased region" description="Basic and acidic residues" evidence="1">
    <location>
        <begin position="327"/>
        <end position="336"/>
    </location>
</feature>
<dbReference type="OrthoDB" id="1112949at2759"/>
<sequence length="511" mass="58611">MEKPTFLRRLYTRGAEPEAQKNISCSSNDKKLFTAVKQLLSDAEWVTLYNSRVGVFCKFHDLKFEWSSKLVHRMLSYQLECKKKYEIWSAVGDSPMRFSCMSLDVSQVSTTTMWRMFGPSKMELIRACQWATDWPKEDKLKLGYLTIYTGFIAARKKTSHTRVSLVRLVMDEEEFENYLWGHVGFKNLIEAIKEAELWKSGYFLDGLFVVLQVWAYCFMPEFGASPGAPIPDAPNTPLLAYKGIQGLRNIELMILKQVNFDHCIMVERDFVYPKWDEHKEDPLVDNLIRALYGELGQWKRKPEDWNPQGVLVKNSKPAESVKRKRSSDHGDEMQKRLCPESVSLAEDGFSRFHEKLKFLFADGFSKLSADMKLGFEQSDSKFTILTRKVVRIKKPVQTMQVASRHLDPEPEAPKQKNELFGEEGDARAEEKAATPKKDNQEEEAASEEKVADNTAEKAATPKKNKAPARRQRQLAASQRSPFVGDSTVKGIIPNKSQLGFGYKERLAQMKK</sequence>
<dbReference type="InterPro" id="IPR015410">
    <property type="entry name" value="DUF1985"/>
</dbReference>
<reference evidence="3" key="1">
    <citation type="submission" date="2020-01" db="EMBL/GenBank/DDBJ databases">
        <authorList>
            <person name="Mishra B."/>
        </authorList>
    </citation>
    <scope>NUCLEOTIDE SEQUENCE [LARGE SCALE GENOMIC DNA]</scope>
</reference>
<feature type="region of interest" description="Disordered" evidence="1">
    <location>
        <begin position="306"/>
        <end position="336"/>
    </location>
</feature>
<dbReference type="Proteomes" id="UP000467841">
    <property type="component" value="Unassembled WGS sequence"/>
</dbReference>
<keyword evidence="4" id="KW-1185">Reference proteome</keyword>
<dbReference type="PANTHER" id="PTHR48449">
    <property type="entry name" value="DUF1985 DOMAIN-CONTAINING PROTEIN"/>
    <property type="match status" value="1"/>
</dbReference>
<comment type="caution">
    <text evidence="3">The sequence shown here is derived from an EMBL/GenBank/DDBJ whole genome shotgun (WGS) entry which is preliminary data.</text>
</comment>
<organism evidence="3 4">
    <name type="scientific">Microthlaspi erraticum</name>
    <dbReference type="NCBI Taxonomy" id="1685480"/>
    <lineage>
        <taxon>Eukaryota</taxon>
        <taxon>Viridiplantae</taxon>
        <taxon>Streptophyta</taxon>
        <taxon>Embryophyta</taxon>
        <taxon>Tracheophyta</taxon>
        <taxon>Spermatophyta</taxon>
        <taxon>Magnoliopsida</taxon>
        <taxon>eudicotyledons</taxon>
        <taxon>Gunneridae</taxon>
        <taxon>Pentapetalae</taxon>
        <taxon>rosids</taxon>
        <taxon>malvids</taxon>
        <taxon>Brassicales</taxon>
        <taxon>Brassicaceae</taxon>
        <taxon>Coluteocarpeae</taxon>
        <taxon>Microthlaspi</taxon>
    </lineage>
</organism>
<evidence type="ECO:0000256" key="1">
    <source>
        <dbReference type="SAM" id="MobiDB-lite"/>
    </source>
</evidence>
<evidence type="ECO:0000313" key="3">
    <source>
        <dbReference type="EMBL" id="CAA7025699.1"/>
    </source>
</evidence>
<dbReference type="PANTHER" id="PTHR48449:SF1">
    <property type="entry name" value="DUF1985 DOMAIN-CONTAINING PROTEIN"/>
    <property type="match status" value="1"/>
</dbReference>
<accession>A0A6D2IBT4</accession>
<feature type="compositionally biased region" description="Basic residues" evidence="1">
    <location>
        <begin position="460"/>
        <end position="472"/>
    </location>
</feature>
<protein>
    <recommendedName>
        <fullName evidence="2">DUF1985 domain-containing protein</fullName>
    </recommendedName>
</protein>
<dbReference type="Pfam" id="PF09331">
    <property type="entry name" value="DUF1985"/>
    <property type="match status" value="1"/>
</dbReference>
<feature type="region of interest" description="Disordered" evidence="1">
    <location>
        <begin position="398"/>
        <end position="493"/>
    </location>
</feature>
<dbReference type="AlphaFoldDB" id="A0A6D2IBT4"/>
<feature type="compositionally biased region" description="Basic and acidic residues" evidence="1">
    <location>
        <begin position="404"/>
        <end position="439"/>
    </location>
</feature>
<name>A0A6D2IBT4_9BRAS</name>
<feature type="domain" description="DUF1985" evidence="2">
    <location>
        <begin position="120"/>
        <end position="190"/>
    </location>
</feature>
<gene>
    <name evidence="3" type="ORF">MERR_LOCUS12934</name>
</gene>
<dbReference type="EMBL" id="CACVBM020001032">
    <property type="protein sequence ID" value="CAA7025699.1"/>
    <property type="molecule type" value="Genomic_DNA"/>
</dbReference>
<evidence type="ECO:0000313" key="4">
    <source>
        <dbReference type="Proteomes" id="UP000467841"/>
    </source>
</evidence>
<proteinExistence type="predicted"/>